<dbReference type="PANTHER" id="PTHR30486:SF12">
    <property type="entry name" value="TYPE IV PILUS ATPASE PILU"/>
    <property type="match status" value="1"/>
</dbReference>
<dbReference type="SUPFAM" id="SSF52540">
    <property type="entry name" value="P-loop containing nucleoside triphosphate hydrolases"/>
    <property type="match status" value="1"/>
</dbReference>
<dbReference type="Proteomes" id="UP001476282">
    <property type="component" value="Unassembled WGS sequence"/>
</dbReference>
<sequence length="352" mass="38763">MDPFVLELLATSFRGGASDVFLVEGERPRVRQDGEVIIAHGEALDPASISAIWKACGLDPEHVADGDASFVAEGIGRLRVNVYRTLGRMAVVMRPIKSEIPEFGDLGLPGEMLERWVERRSGLILICGPTGSGKSTTVAACLEWINRHHSRHIVTLEDPIEYLFKNQRSFFSQREIHRDTGDFDLALRQSLRQNPDVIFFGEIRDPGSALSALRAAETGHLVISTLHAAGVSGVPIAIERLTRLLGAEMAGTSYLLASQLIGVMAQQLLPRLDGGVVPMLEYFENVASTRRLIGENRVSELRDHVDNGDARTACAFLRYLVAATQQNIIDRDTARSACDRPQDFDRAMRGFS</sequence>
<dbReference type="PANTHER" id="PTHR30486">
    <property type="entry name" value="TWITCHING MOTILITY PROTEIN PILT"/>
    <property type="match status" value="1"/>
</dbReference>
<dbReference type="EMBL" id="BAABRI010000011">
    <property type="protein sequence ID" value="GAA5482937.1"/>
    <property type="molecule type" value="Genomic_DNA"/>
</dbReference>
<evidence type="ECO:0000259" key="2">
    <source>
        <dbReference type="SMART" id="SM00382"/>
    </source>
</evidence>
<name>A0ABP9UND7_9BACT</name>
<dbReference type="InterPro" id="IPR003593">
    <property type="entry name" value="AAA+_ATPase"/>
</dbReference>
<dbReference type="Pfam" id="PF00437">
    <property type="entry name" value="T2SSE"/>
    <property type="match status" value="1"/>
</dbReference>
<evidence type="ECO:0000256" key="1">
    <source>
        <dbReference type="ARBA" id="ARBA00006611"/>
    </source>
</evidence>
<gene>
    <name evidence="3" type="primary">pilT_2</name>
    <name evidence="3" type="ORF">Hsar01_02163</name>
</gene>
<comment type="caution">
    <text evidence="3">The sequence shown here is derived from an EMBL/GenBank/DDBJ whole genome shotgun (WGS) entry which is preliminary data.</text>
</comment>
<feature type="domain" description="AAA+ ATPase" evidence="2">
    <location>
        <begin position="120"/>
        <end position="349"/>
    </location>
</feature>
<protein>
    <submittedName>
        <fullName evidence="3">Twitching mobility protein</fullName>
    </submittedName>
</protein>
<dbReference type="SMART" id="SM00382">
    <property type="entry name" value="AAA"/>
    <property type="match status" value="1"/>
</dbReference>
<dbReference type="InterPro" id="IPR001482">
    <property type="entry name" value="T2SS/T4SS_dom"/>
</dbReference>
<accession>A0ABP9UND7</accession>
<organism evidence="3 4">
    <name type="scientific">Haloferula sargassicola</name>
    <dbReference type="NCBI Taxonomy" id="490096"/>
    <lineage>
        <taxon>Bacteria</taxon>
        <taxon>Pseudomonadati</taxon>
        <taxon>Verrucomicrobiota</taxon>
        <taxon>Verrucomicrobiia</taxon>
        <taxon>Verrucomicrobiales</taxon>
        <taxon>Verrucomicrobiaceae</taxon>
        <taxon>Haloferula</taxon>
    </lineage>
</organism>
<keyword evidence="4" id="KW-1185">Reference proteome</keyword>
<reference evidence="3 4" key="1">
    <citation type="submission" date="2024-02" db="EMBL/GenBank/DDBJ databases">
        <title>Haloferula sargassicola NBRC 104335.</title>
        <authorList>
            <person name="Ichikawa N."/>
            <person name="Katano-Makiyama Y."/>
            <person name="Hidaka K."/>
        </authorList>
    </citation>
    <scope>NUCLEOTIDE SEQUENCE [LARGE SCALE GENOMIC DNA]</scope>
    <source>
        <strain evidence="3 4">NBRC 104335</strain>
    </source>
</reference>
<dbReference type="InterPro" id="IPR027417">
    <property type="entry name" value="P-loop_NTPase"/>
</dbReference>
<proteinExistence type="inferred from homology"/>
<comment type="similarity">
    <text evidence="1">Belongs to the GSP E family.</text>
</comment>
<dbReference type="Gene3D" id="3.40.50.300">
    <property type="entry name" value="P-loop containing nucleotide triphosphate hydrolases"/>
    <property type="match status" value="1"/>
</dbReference>
<evidence type="ECO:0000313" key="4">
    <source>
        <dbReference type="Proteomes" id="UP001476282"/>
    </source>
</evidence>
<dbReference type="RefSeq" id="WP_353567064.1">
    <property type="nucleotide sequence ID" value="NZ_BAABRI010000011.1"/>
</dbReference>
<dbReference type="Gene3D" id="3.30.450.90">
    <property type="match status" value="1"/>
</dbReference>
<dbReference type="InterPro" id="IPR050921">
    <property type="entry name" value="T4SS_GSP_E_ATPase"/>
</dbReference>
<evidence type="ECO:0000313" key="3">
    <source>
        <dbReference type="EMBL" id="GAA5482937.1"/>
    </source>
</evidence>